<dbReference type="ExpressionAtlas" id="A0A3L6EAS5">
    <property type="expression patterns" value="baseline and differential"/>
</dbReference>
<protein>
    <submittedName>
        <fullName evidence="3">Enolase 1</fullName>
    </submittedName>
</protein>
<sequence length="342" mass="37349">MEASTASDETLADVLDHLKPHTIALLHLLYNRCPPLAPPPYAKWVGIARAQLHLRARRVAACRGSGGGRSSHVVGSQVNLTDSSPYLLLPVWISALDEFQGSVAAAAAMDKSPGAASHLRPSSLVNRGIYEALELRDGGSDYLGKGVLKEMAVTITWVKARQIFISRGNPTVEVDVGLSDGSYARGAVPSGVSTGLGKRGMKLILGVSYNALNKYLPPECFDLSKTPFISSKLATGTGIAPFCLFLWNMFFEKHDHYKDSSCARELHKDETSYSGFDLELDSLSWMRVTELLIPTHLHLEASDEPDQCEMYEDDSKSSSTPQMHTNSKASSQRYKSSRTDDE</sequence>
<dbReference type="GO" id="GO:0000287">
    <property type="term" value="F:magnesium ion binding"/>
    <property type="evidence" value="ECO:0007669"/>
    <property type="project" value="InterPro"/>
</dbReference>
<dbReference type="Pfam" id="PF03952">
    <property type="entry name" value="Enolase_N"/>
    <property type="match status" value="1"/>
</dbReference>
<comment type="caution">
    <text evidence="3">The sequence shown here is derived from an EMBL/GenBank/DDBJ whole genome shotgun (WGS) entry which is preliminary data.</text>
</comment>
<feature type="region of interest" description="Disordered" evidence="1">
    <location>
        <begin position="303"/>
        <end position="342"/>
    </location>
</feature>
<dbReference type="PANTHER" id="PTHR11902:SF31">
    <property type="entry name" value="ENOLASE 1"/>
    <property type="match status" value="1"/>
</dbReference>
<gene>
    <name evidence="3" type="primary">ENO1_7</name>
    <name evidence="3" type="ORF">Zm00014a_003322</name>
</gene>
<evidence type="ECO:0000256" key="1">
    <source>
        <dbReference type="SAM" id="MobiDB-lite"/>
    </source>
</evidence>
<evidence type="ECO:0000313" key="3">
    <source>
        <dbReference type="EMBL" id="PWZ17031.1"/>
    </source>
</evidence>
<name>A0A3L6EAS5_MAIZE</name>
<dbReference type="GO" id="GO:0000015">
    <property type="term" value="C:phosphopyruvate hydratase complex"/>
    <property type="evidence" value="ECO:0007669"/>
    <property type="project" value="InterPro"/>
</dbReference>
<dbReference type="Gene3D" id="3.30.390.10">
    <property type="entry name" value="Enolase-like, N-terminal domain"/>
    <property type="match status" value="1"/>
</dbReference>
<evidence type="ECO:0000259" key="2">
    <source>
        <dbReference type="SMART" id="SM01193"/>
    </source>
</evidence>
<dbReference type="GO" id="GO:0006096">
    <property type="term" value="P:glycolytic process"/>
    <property type="evidence" value="ECO:0007669"/>
    <property type="project" value="InterPro"/>
</dbReference>
<accession>A0A3L6EAS5</accession>
<dbReference type="SMART" id="SM01193">
    <property type="entry name" value="Enolase_N"/>
    <property type="match status" value="1"/>
</dbReference>
<dbReference type="Proteomes" id="UP000251960">
    <property type="component" value="Chromosome 6"/>
</dbReference>
<dbReference type="SUPFAM" id="SSF54826">
    <property type="entry name" value="Enolase N-terminal domain-like"/>
    <property type="match status" value="1"/>
</dbReference>
<reference evidence="3" key="1">
    <citation type="journal article" date="2018" name="Nat. Genet.">
        <title>Extensive intraspecific gene order and gene structural variations between Mo17 and other maize genomes.</title>
        <authorList>
            <person name="Sun S."/>
            <person name="Zhou Y."/>
            <person name="Chen J."/>
            <person name="Shi J."/>
            <person name="Zhao H."/>
            <person name="Zhao H."/>
            <person name="Song W."/>
            <person name="Zhang M."/>
            <person name="Cui Y."/>
            <person name="Dong X."/>
            <person name="Liu H."/>
            <person name="Ma X."/>
            <person name="Jiao Y."/>
            <person name="Wang B."/>
            <person name="Wei X."/>
            <person name="Stein J.C."/>
            <person name="Glaubitz J.C."/>
            <person name="Lu F."/>
            <person name="Yu G."/>
            <person name="Liang C."/>
            <person name="Fengler K."/>
            <person name="Li B."/>
            <person name="Rafalski A."/>
            <person name="Schnable P.S."/>
            <person name="Ware D.H."/>
            <person name="Buckler E.S."/>
            <person name="Lai J."/>
        </authorList>
    </citation>
    <scope>NUCLEOTIDE SEQUENCE [LARGE SCALE GENOMIC DNA]</scope>
    <source>
        <tissue evidence="3">Seedling</tissue>
    </source>
</reference>
<proteinExistence type="predicted"/>
<dbReference type="GO" id="GO:0004634">
    <property type="term" value="F:phosphopyruvate hydratase activity"/>
    <property type="evidence" value="ECO:0007669"/>
    <property type="project" value="InterPro"/>
</dbReference>
<dbReference type="InterPro" id="IPR020811">
    <property type="entry name" value="Enolase_N"/>
</dbReference>
<dbReference type="InterPro" id="IPR000941">
    <property type="entry name" value="Enolase"/>
</dbReference>
<feature type="compositionally biased region" description="Acidic residues" evidence="1">
    <location>
        <begin position="303"/>
        <end position="312"/>
    </location>
</feature>
<dbReference type="AlphaFoldDB" id="A0A3L6EAS5"/>
<dbReference type="EMBL" id="NCVQ01000007">
    <property type="protein sequence ID" value="PWZ17031.1"/>
    <property type="molecule type" value="Genomic_DNA"/>
</dbReference>
<dbReference type="PANTHER" id="PTHR11902">
    <property type="entry name" value="ENOLASE"/>
    <property type="match status" value="1"/>
</dbReference>
<dbReference type="InterPro" id="IPR029017">
    <property type="entry name" value="Enolase-like_N"/>
</dbReference>
<organism evidence="3">
    <name type="scientific">Zea mays</name>
    <name type="common">Maize</name>
    <dbReference type="NCBI Taxonomy" id="4577"/>
    <lineage>
        <taxon>Eukaryota</taxon>
        <taxon>Viridiplantae</taxon>
        <taxon>Streptophyta</taxon>
        <taxon>Embryophyta</taxon>
        <taxon>Tracheophyta</taxon>
        <taxon>Spermatophyta</taxon>
        <taxon>Magnoliopsida</taxon>
        <taxon>Liliopsida</taxon>
        <taxon>Poales</taxon>
        <taxon>Poaceae</taxon>
        <taxon>PACMAD clade</taxon>
        <taxon>Panicoideae</taxon>
        <taxon>Andropogonodae</taxon>
        <taxon>Andropogoneae</taxon>
        <taxon>Tripsacinae</taxon>
        <taxon>Zea</taxon>
    </lineage>
</organism>
<feature type="compositionally biased region" description="Polar residues" evidence="1">
    <location>
        <begin position="317"/>
        <end position="334"/>
    </location>
</feature>
<feature type="domain" description="Enolase N-terminal" evidence="2">
    <location>
        <begin position="155"/>
        <end position="216"/>
    </location>
</feature>